<feature type="transmembrane region" description="Helical" evidence="1">
    <location>
        <begin position="48"/>
        <end position="67"/>
    </location>
</feature>
<dbReference type="NCBIfam" id="NF033784">
    <property type="entry name" value="transport_merC"/>
    <property type="match status" value="1"/>
</dbReference>
<feature type="transmembrane region" description="Helical" evidence="1">
    <location>
        <begin position="79"/>
        <end position="98"/>
    </location>
</feature>
<name>A0A0J1G634_9BURK</name>
<evidence type="ECO:0000313" key="3">
    <source>
        <dbReference type="Proteomes" id="UP000035963"/>
    </source>
</evidence>
<gene>
    <name evidence="2" type="ORF">EOS_03010</name>
</gene>
<dbReference type="GO" id="GO:0015097">
    <property type="term" value="F:mercury ion transmembrane transporter activity"/>
    <property type="evidence" value="ECO:0007669"/>
    <property type="project" value="InterPro"/>
</dbReference>
<organism evidence="2 3">
    <name type="scientific">Caballeronia mineralivorans PML1(12)</name>
    <dbReference type="NCBI Taxonomy" id="908627"/>
    <lineage>
        <taxon>Bacteria</taxon>
        <taxon>Pseudomonadati</taxon>
        <taxon>Pseudomonadota</taxon>
        <taxon>Betaproteobacteria</taxon>
        <taxon>Burkholderiales</taxon>
        <taxon>Burkholderiaceae</taxon>
        <taxon>Caballeronia</taxon>
    </lineage>
</organism>
<reference evidence="2 3" key="1">
    <citation type="journal article" date="2015" name="Genome Announc.">
        <title>Draft Genome Sequence of Burkholderia sp. Strain PML1(12), an Ectomycorrhizosphere-Inhabiting Bacterium with Effective Mineral-Weathering Ability.</title>
        <authorList>
            <person name="Uroz S."/>
            <person name="Oger P."/>
        </authorList>
    </citation>
    <scope>NUCLEOTIDE SEQUENCE [LARGE SCALE GENOMIC DNA]</scope>
    <source>
        <strain evidence="3">PML1(12)</strain>
    </source>
</reference>
<proteinExistence type="predicted"/>
<keyword evidence="1" id="KW-1133">Transmembrane helix</keyword>
<dbReference type="PROSITE" id="PS51257">
    <property type="entry name" value="PROKAR_LIPOPROTEIN"/>
    <property type="match status" value="1"/>
</dbReference>
<dbReference type="InterPro" id="IPR004891">
    <property type="entry name" value="Mercury-R_MerC"/>
</dbReference>
<dbReference type="EMBL" id="AEJF01000020">
    <property type="protein sequence ID" value="KLU27688.1"/>
    <property type="molecule type" value="Genomic_DNA"/>
</dbReference>
<dbReference type="PATRIC" id="fig|908627.4.peg.671"/>
<keyword evidence="1" id="KW-0472">Membrane</keyword>
<dbReference type="Pfam" id="PF03203">
    <property type="entry name" value="MerC"/>
    <property type="match status" value="1"/>
</dbReference>
<comment type="caution">
    <text evidence="2">The sequence shown here is derived from an EMBL/GenBank/DDBJ whole genome shotgun (WGS) entry which is preliminary data.</text>
</comment>
<feature type="transmembrane region" description="Helical" evidence="1">
    <location>
        <begin position="12"/>
        <end position="42"/>
    </location>
</feature>
<dbReference type="RefSeq" id="WP_047845133.1">
    <property type="nucleotide sequence ID" value="NZ_AEJF01000020.1"/>
</dbReference>
<keyword evidence="3" id="KW-1185">Reference proteome</keyword>
<dbReference type="Proteomes" id="UP000035963">
    <property type="component" value="Unassembled WGS sequence"/>
</dbReference>
<dbReference type="OrthoDB" id="4764601at2"/>
<evidence type="ECO:0000256" key="1">
    <source>
        <dbReference type="SAM" id="Phobius"/>
    </source>
</evidence>
<dbReference type="GO" id="GO:0016020">
    <property type="term" value="C:membrane"/>
    <property type="evidence" value="ECO:0007669"/>
    <property type="project" value="InterPro"/>
</dbReference>
<dbReference type="AlphaFoldDB" id="A0A0J1G634"/>
<keyword evidence="1" id="KW-0812">Transmembrane</keyword>
<evidence type="ECO:0000313" key="2">
    <source>
        <dbReference type="EMBL" id="KLU27688.1"/>
    </source>
</evidence>
<accession>A0A0J1G634</accession>
<feature type="transmembrane region" description="Helical" evidence="1">
    <location>
        <begin position="104"/>
        <end position="122"/>
    </location>
</feature>
<dbReference type="NCBIfam" id="NF010318">
    <property type="entry name" value="PRK13755.1"/>
    <property type="match status" value="1"/>
</dbReference>
<protein>
    <submittedName>
        <fullName evidence="2">Mercury transporter MerC</fullName>
    </submittedName>
</protein>
<sequence length="144" mass="15299">MSFVTRAADKAGLLGSIASAMGCASCFPAIASLGAAIGLGFLSQYEGLFIRILLPAFAGIALFANAIGWLNHRQWRRTALGLIGPVLVLAAVFVMRAYGERSGWLLYPGLAVMMAVSIWDMFSPAQHVYATDTRDSSTGNVRKG</sequence>